<protein>
    <submittedName>
        <fullName evidence="3">DUF3068 domain-containing protein</fullName>
    </submittedName>
</protein>
<evidence type="ECO:0000313" key="3">
    <source>
        <dbReference type="EMBL" id="KAB8161230.1"/>
    </source>
</evidence>
<dbReference type="InterPro" id="IPR021424">
    <property type="entry name" value="PorA"/>
</dbReference>
<evidence type="ECO:0000256" key="2">
    <source>
        <dbReference type="SAM" id="Phobius"/>
    </source>
</evidence>
<dbReference type="OrthoDB" id="153031at2"/>
<keyword evidence="2" id="KW-1133">Transmembrane helix</keyword>
<name>A0A5N6A0P3_9ACTN</name>
<dbReference type="RefSeq" id="WP_139673840.1">
    <property type="nucleotide sequence ID" value="NZ_VDLY02000021.1"/>
</dbReference>
<accession>A0A5N6A0P3</accession>
<evidence type="ECO:0000256" key="1">
    <source>
        <dbReference type="SAM" id="MobiDB-lite"/>
    </source>
</evidence>
<comment type="caution">
    <text evidence="3">The sequence shown here is derived from an EMBL/GenBank/DDBJ whole genome shotgun (WGS) entry which is preliminary data.</text>
</comment>
<evidence type="ECO:0000313" key="4">
    <source>
        <dbReference type="Proteomes" id="UP000314251"/>
    </source>
</evidence>
<dbReference type="EMBL" id="VDLY02000021">
    <property type="protein sequence ID" value="KAB8161230.1"/>
    <property type="molecule type" value="Genomic_DNA"/>
</dbReference>
<dbReference type="Proteomes" id="UP000314251">
    <property type="component" value="Unassembled WGS sequence"/>
</dbReference>
<reference evidence="3" key="1">
    <citation type="submission" date="2019-10" db="EMBL/GenBank/DDBJ databases">
        <title>Nonomuraea sp. nov., isolated from Phyllanthus amarus.</title>
        <authorList>
            <person name="Klykleung N."/>
            <person name="Tanasupawat S."/>
        </authorList>
    </citation>
    <scope>NUCLEOTIDE SEQUENCE [LARGE SCALE GENOMIC DNA]</scope>
    <source>
        <strain evidence="3">3MP-10</strain>
    </source>
</reference>
<keyword evidence="2" id="KW-0812">Transmembrane</keyword>
<dbReference type="AlphaFoldDB" id="A0A5N6A0P3"/>
<dbReference type="Pfam" id="PF11271">
    <property type="entry name" value="PorA"/>
    <property type="match status" value="1"/>
</dbReference>
<feature type="region of interest" description="Disordered" evidence="1">
    <location>
        <begin position="329"/>
        <end position="348"/>
    </location>
</feature>
<feature type="transmembrane region" description="Helical" evidence="2">
    <location>
        <begin position="299"/>
        <end position="322"/>
    </location>
</feature>
<keyword evidence="2" id="KW-0472">Membrane</keyword>
<proteinExistence type="predicted"/>
<organism evidence="3 4">
    <name type="scientific">Streptomyces mimosae</name>
    <dbReference type="NCBI Taxonomy" id="2586635"/>
    <lineage>
        <taxon>Bacteria</taxon>
        <taxon>Bacillati</taxon>
        <taxon>Actinomycetota</taxon>
        <taxon>Actinomycetes</taxon>
        <taxon>Kitasatosporales</taxon>
        <taxon>Streptomycetaceae</taxon>
        <taxon>Streptomyces</taxon>
    </lineage>
</organism>
<gene>
    <name evidence="3" type="ORF">FH607_026735</name>
</gene>
<keyword evidence="4" id="KW-1185">Reference proteome</keyword>
<sequence>MRRSTWVLSGSAAVLVAASVVTRLVVYPSVHQLPGDTDTTFEYTGTATLLNAAALETGDLANAFLSDVPINLDRHVKVVETDGSTAVVTDDVAVTGPDGTELSTTSHRWAVDRVDLVNVDPPEGSEAEEHQGLVISWPLDPEEKDYTFWDPTTATEAPAVYDRTEDVEGRTAYVYVIETAGELADPAMVERFPAALPRDVLAGIAQGLPPEQQPDPALLGQLPEEVPLTYAASTARVAWVDSETGAVLNGSLEQSVVAQIQGPDGPIDLAPVNTLSVEGTEEGTKERADDADSNSQMLWLVRMAIPLGLAVVAAVLVVLAVWRELRGRGRDGDGGGTGAAADPPPATA</sequence>